<reference evidence="4 5" key="1">
    <citation type="submission" date="2020-08" db="EMBL/GenBank/DDBJ databases">
        <title>Functional genomics of gut bacteria from endangered species of beetles.</title>
        <authorList>
            <person name="Carlos-Shanley C."/>
        </authorList>
    </citation>
    <scope>NUCLEOTIDE SEQUENCE [LARGE SCALE GENOMIC DNA]</scope>
    <source>
        <strain evidence="4 5">S00070</strain>
    </source>
</reference>
<dbReference type="AlphaFoldDB" id="A0A841ENJ3"/>
<evidence type="ECO:0000313" key="5">
    <source>
        <dbReference type="Proteomes" id="UP000524404"/>
    </source>
</evidence>
<dbReference type="InterPro" id="IPR002068">
    <property type="entry name" value="A-crystallin/Hsp20_dom"/>
</dbReference>
<dbReference type="Pfam" id="PF00011">
    <property type="entry name" value="HSP20"/>
    <property type="match status" value="1"/>
</dbReference>
<proteinExistence type="inferred from homology"/>
<comment type="similarity">
    <text evidence="1 2">Belongs to the small heat shock protein (HSP20) family.</text>
</comment>
<name>A0A841ENJ3_9BACT</name>
<gene>
    <name evidence="4" type="ORF">HNP25_003139</name>
</gene>
<organism evidence="4 5">
    <name type="scientific">Arcicella rosea</name>
    <dbReference type="NCBI Taxonomy" id="502909"/>
    <lineage>
        <taxon>Bacteria</taxon>
        <taxon>Pseudomonadati</taxon>
        <taxon>Bacteroidota</taxon>
        <taxon>Cytophagia</taxon>
        <taxon>Cytophagales</taxon>
        <taxon>Flectobacillaceae</taxon>
        <taxon>Arcicella</taxon>
    </lineage>
</organism>
<dbReference type="EMBL" id="JACHKT010000024">
    <property type="protein sequence ID" value="MBB6004476.1"/>
    <property type="molecule type" value="Genomic_DNA"/>
</dbReference>
<dbReference type="SUPFAM" id="SSF49764">
    <property type="entry name" value="HSP20-like chaperones"/>
    <property type="match status" value="1"/>
</dbReference>
<dbReference type="Proteomes" id="UP000524404">
    <property type="component" value="Unassembled WGS sequence"/>
</dbReference>
<protein>
    <submittedName>
        <fullName evidence="4">HSP20 family molecular chaperone IbpA</fullName>
    </submittedName>
</protein>
<evidence type="ECO:0000256" key="1">
    <source>
        <dbReference type="PROSITE-ProRule" id="PRU00285"/>
    </source>
</evidence>
<dbReference type="Gene3D" id="2.60.40.790">
    <property type="match status" value="1"/>
</dbReference>
<dbReference type="RefSeq" id="WP_184135490.1">
    <property type="nucleotide sequence ID" value="NZ_JACHKT010000024.1"/>
</dbReference>
<accession>A0A841ENJ3</accession>
<dbReference type="CDD" id="cd06464">
    <property type="entry name" value="ACD_sHsps-like"/>
    <property type="match status" value="1"/>
</dbReference>
<sequence>MNKKIEIPRNILADIDFNNTLNGGRTEPNIEVNQTENAYEVFVKVAGLSADHLQMDVQDNRLWLYALQPVLKKAEDDEVQNFVPQTIGQIMLPNFVDLENISAKYYNHQWKIVMPIDEHRKGFKKRIDVEI</sequence>
<evidence type="ECO:0000259" key="3">
    <source>
        <dbReference type="PROSITE" id="PS01031"/>
    </source>
</evidence>
<evidence type="ECO:0000313" key="4">
    <source>
        <dbReference type="EMBL" id="MBB6004476.1"/>
    </source>
</evidence>
<evidence type="ECO:0000256" key="2">
    <source>
        <dbReference type="RuleBase" id="RU003616"/>
    </source>
</evidence>
<comment type="caution">
    <text evidence="4">The sequence shown here is derived from an EMBL/GenBank/DDBJ whole genome shotgun (WGS) entry which is preliminary data.</text>
</comment>
<dbReference type="InterPro" id="IPR008978">
    <property type="entry name" value="HSP20-like_chaperone"/>
</dbReference>
<feature type="domain" description="SHSP" evidence="3">
    <location>
        <begin position="21"/>
        <end position="131"/>
    </location>
</feature>
<dbReference type="PROSITE" id="PS01031">
    <property type="entry name" value="SHSP"/>
    <property type="match status" value="1"/>
</dbReference>
<keyword evidence="5" id="KW-1185">Reference proteome</keyword>